<feature type="transmembrane region" description="Helical" evidence="3">
    <location>
        <begin position="253"/>
        <end position="271"/>
    </location>
</feature>
<organism evidence="4 5">
    <name type="scientific">Winkia neuii subsp. anitrata</name>
    <dbReference type="NCBI Taxonomy" id="29318"/>
    <lineage>
        <taxon>Bacteria</taxon>
        <taxon>Bacillati</taxon>
        <taxon>Actinomycetota</taxon>
        <taxon>Actinomycetes</taxon>
        <taxon>Actinomycetales</taxon>
        <taxon>Actinomycetaceae</taxon>
        <taxon>Winkia</taxon>
    </lineage>
</organism>
<reference evidence="4" key="1">
    <citation type="submission" date="2023-01" db="EMBL/GenBank/DDBJ databases">
        <title>Comparative Genomic Analysis of the Clinically-Derived Winkia Strain NY0527 Provides Evidence into the Taxonomic Reassignment of Winkia neuii and Characterizes Their Virulence Traits.</title>
        <authorList>
            <person name="Cai X."/>
            <person name="Peng Y."/>
            <person name="Li M."/>
            <person name="Qiu Y."/>
            <person name="Wang Y."/>
            <person name="Xu L."/>
            <person name="Hou Q."/>
        </authorList>
    </citation>
    <scope>NUCLEOTIDE SEQUENCE</scope>
    <source>
        <strain evidence="4">NY0527</strain>
    </source>
</reference>
<sequence length="283" mass="30437">MVKRLLLPVLISALVLVGVGLLLYPSTAAWISQYNQSKIVGEYAHRLQSVRPDRVAQLEAGREYNKALASGAELKSGARIASGTGSAKGSWRYEDILRADENGTMGRIKIDKIDVDMPIYHGTTEASLLKGAGHLEGTSLPVGGPSTRTVITAHRGLASARLFTDLNQISKGDTFTLEVFGEVLTYRVFETQVVAPSETRAIEAMEGKDLATLVTCTPLGINSHRILVTGERVIPTPARDKANAGKASQLPRFPWWAVIAAGTLGAVATFLTREVRAARRDAC</sequence>
<dbReference type="Gene3D" id="2.40.260.10">
    <property type="entry name" value="Sortase"/>
    <property type="match status" value="1"/>
</dbReference>
<dbReference type="NCBIfam" id="NF033745">
    <property type="entry name" value="class_C_sortase"/>
    <property type="match status" value="1"/>
</dbReference>
<keyword evidence="3" id="KW-1133">Transmembrane helix</keyword>
<name>A0AB38XND9_9ACTO</name>
<dbReference type="NCBIfam" id="TIGR01076">
    <property type="entry name" value="sortase_fam"/>
    <property type="match status" value="1"/>
</dbReference>
<dbReference type="InterPro" id="IPR042002">
    <property type="entry name" value="Sortase_C"/>
</dbReference>
<dbReference type="SUPFAM" id="SSF63817">
    <property type="entry name" value="Sortase"/>
    <property type="match status" value="1"/>
</dbReference>
<dbReference type="AlphaFoldDB" id="A0AB38XND9"/>
<dbReference type="KEGG" id="wne:PIG85_09030"/>
<dbReference type="CDD" id="cd05827">
    <property type="entry name" value="Sortase_C"/>
    <property type="match status" value="1"/>
</dbReference>
<feature type="active site" description="Acyl-thioester intermediate" evidence="2">
    <location>
        <position position="216"/>
    </location>
</feature>
<dbReference type="InterPro" id="IPR005754">
    <property type="entry name" value="Sortase"/>
</dbReference>
<evidence type="ECO:0000313" key="5">
    <source>
        <dbReference type="Proteomes" id="UP001211044"/>
    </source>
</evidence>
<feature type="active site" description="Proton donor/acceptor" evidence="2">
    <location>
        <position position="154"/>
    </location>
</feature>
<dbReference type="EMBL" id="CP116394">
    <property type="protein sequence ID" value="WCE45775.1"/>
    <property type="molecule type" value="Genomic_DNA"/>
</dbReference>
<evidence type="ECO:0000256" key="2">
    <source>
        <dbReference type="PIRSR" id="PIRSR605754-1"/>
    </source>
</evidence>
<gene>
    <name evidence="4" type="ORF">PIG85_09030</name>
</gene>
<evidence type="ECO:0000313" key="4">
    <source>
        <dbReference type="EMBL" id="WCE45775.1"/>
    </source>
</evidence>
<keyword evidence="3" id="KW-0812">Transmembrane</keyword>
<proteinExistence type="predicted"/>
<dbReference type="Pfam" id="PF04203">
    <property type="entry name" value="Sortase"/>
    <property type="match status" value="1"/>
</dbReference>
<dbReference type="InterPro" id="IPR023365">
    <property type="entry name" value="Sortase_dom-sf"/>
</dbReference>
<evidence type="ECO:0000256" key="1">
    <source>
        <dbReference type="ARBA" id="ARBA00022801"/>
    </source>
</evidence>
<protein>
    <submittedName>
        <fullName evidence="4">Class C sortase</fullName>
    </submittedName>
</protein>
<evidence type="ECO:0000256" key="3">
    <source>
        <dbReference type="SAM" id="Phobius"/>
    </source>
</evidence>
<dbReference type="Proteomes" id="UP001211044">
    <property type="component" value="Chromosome"/>
</dbReference>
<dbReference type="GO" id="GO:0016787">
    <property type="term" value="F:hydrolase activity"/>
    <property type="evidence" value="ECO:0007669"/>
    <property type="project" value="UniProtKB-KW"/>
</dbReference>
<dbReference type="RefSeq" id="WP_004808420.1">
    <property type="nucleotide sequence ID" value="NZ_CP116394.1"/>
</dbReference>
<keyword evidence="3" id="KW-0472">Membrane</keyword>
<accession>A0AB38XND9</accession>
<keyword evidence="1" id="KW-0378">Hydrolase</keyword>